<sequence length="1035" mass="120444">YPPHLSLRQYFYFFFLIRFTFPQLLDFLTKSHICLSLSNETSALPFCCLRSEYRKHFLTWNLNNKALPLRRATSLKLAGLMPFNRSEHQDCYLWYTPEDWKSCRTFPIRKPESLRLTGLMDMEPEYRSSFITPPIVDRSMKILPREMFRIHSPPKENPVISANTTPLEDAESTQLLKHNQIIREKAAEEHVNKSHLQERSFMDDHRESMPSEYKRQFVQFPIEKAHSIPQITHIKMQGHFQGVPEYQDCFKMYSNYEKPAALRKADNLVISGSEVQLKTENSQTLPEYQEKFHQPPKEMSKEKPLKTQDHLLVTGEFSKDVPEYYESFQDPQIKQMPERGKCREPYLHLRGKIEFNPEYRNTYLDFPRSRPIVPKPKSTFRLPTTNVNISPKSSSDKQLQKTPPMLTKANDCESSSNGPSITELGAPEITKTPEYRRASYNYQLRERSPVQKTVLTATKESKTFKNPKTASASAIALTQMKTTAPNLKDRSSHQPKYSNPSLLDTRTTLENLGSTKIHKTPKFGRRASALRNADNCREKTSIIEGNPKYNLTQRRDIGVNAEKMHDSFVVLGNKSNKHSLWVEALFQKDNDEERMLCLRKTEATCTSELYHLIQAYGQSAPQIILQLYHLLTQDMFRNYETTSVQAISLIFSSLNLAAVTTTYQRFATQKQVGRHYPWATKASAEKSQRTLRKNHYLRQELLRKKRHSERTIHTFPQSERILENFNRNREENLQGIHNAQDDVVDSRMHSSPNTHTVKAIFNLENILEDGEHAPEGLAPSVPSKTTAHDMTDSSKLFSRSLSQMETYKNMLILNAQLYIQDTIPRPPKLLTKDLNESQTDEEPPNLVNELTLVSRDEVDFFLPHPTLLLNGVEHEDFAAKTIAFFGWVAFIIMRMLALSTFCVFYPKDFLIIIFVHYLVILIALLLEARAEKKANLFLFCFLLAYIYIYVILEFRLKFRYLRCWLIGYCIYTVAENVVMTIVWYRSEEFESWWFYFICETIIYSGILFIASVLIYYCILKPKDIVVLIEDNGNSS</sequence>
<evidence type="ECO:0000256" key="7">
    <source>
        <dbReference type="RuleBase" id="RU910716"/>
    </source>
</evidence>
<name>A0A1B0FMV6_GLOMM</name>
<keyword evidence="3" id="KW-1003">Cell membrane</keyword>
<dbReference type="AlphaFoldDB" id="A0A1B0FMV6"/>
<accession>A0A1B0FMV6</accession>
<feature type="transmembrane region" description="Helical" evidence="7">
    <location>
        <begin position="992"/>
        <end position="1018"/>
    </location>
</feature>
<feature type="region of interest" description="Disordered" evidence="8">
    <location>
        <begin position="484"/>
        <end position="503"/>
    </location>
</feature>
<dbReference type="Proteomes" id="UP000092444">
    <property type="component" value="Unassembled WGS sequence"/>
</dbReference>
<dbReference type="GO" id="GO:0070782">
    <property type="term" value="P:phosphatidylserine exposure on apoptotic cell surface"/>
    <property type="evidence" value="ECO:0007669"/>
    <property type="project" value="TreeGrafter"/>
</dbReference>
<keyword evidence="5 7" id="KW-1133">Transmembrane helix</keyword>
<comment type="subcellular location">
    <subcellularLocation>
        <location evidence="1">Cell membrane</location>
        <topology evidence="1">Multi-pass membrane protein</topology>
    </subcellularLocation>
    <subcellularLocation>
        <location evidence="7">Membrane</location>
        <topology evidence="7">Multi-pass membrane protein</topology>
    </subcellularLocation>
</comment>
<feature type="transmembrane region" description="Helical" evidence="7">
    <location>
        <begin position="877"/>
        <end position="897"/>
    </location>
</feature>
<evidence type="ECO:0000256" key="3">
    <source>
        <dbReference type="ARBA" id="ARBA00022475"/>
    </source>
</evidence>
<feature type="region of interest" description="Disordered" evidence="8">
    <location>
        <begin position="384"/>
        <end position="403"/>
    </location>
</feature>
<evidence type="ECO:0000256" key="1">
    <source>
        <dbReference type="ARBA" id="ARBA00004651"/>
    </source>
</evidence>
<dbReference type="Pfam" id="PF09815">
    <property type="entry name" value="XK-related"/>
    <property type="match status" value="2"/>
</dbReference>
<feature type="transmembrane region" description="Helical" evidence="7">
    <location>
        <begin position="909"/>
        <end position="928"/>
    </location>
</feature>
<feature type="compositionally biased region" description="Polar residues" evidence="8">
    <location>
        <begin position="494"/>
        <end position="503"/>
    </location>
</feature>
<evidence type="ECO:0000256" key="2">
    <source>
        <dbReference type="ARBA" id="ARBA00008789"/>
    </source>
</evidence>
<dbReference type="InterPro" id="IPR018629">
    <property type="entry name" value="XK-rel"/>
</dbReference>
<dbReference type="InterPro" id="IPR050895">
    <property type="entry name" value="XK-related_scramblase"/>
</dbReference>
<keyword evidence="10" id="KW-1185">Reference proteome</keyword>
<reference evidence="9" key="1">
    <citation type="submission" date="2020-05" db="UniProtKB">
        <authorList>
            <consortium name="EnsemblMetazoa"/>
        </authorList>
    </citation>
    <scope>IDENTIFICATION</scope>
    <source>
        <strain evidence="9">Yale</strain>
    </source>
</reference>
<dbReference type="GO" id="GO:0005886">
    <property type="term" value="C:plasma membrane"/>
    <property type="evidence" value="ECO:0007669"/>
    <property type="project" value="UniProtKB-SubCell"/>
</dbReference>
<dbReference type="EnsemblMetazoa" id="GMOY005214-RA">
    <property type="protein sequence ID" value="GMOY005214-PA"/>
    <property type="gene ID" value="GMOY005214"/>
</dbReference>
<dbReference type="GO" id="GO:0043652">
    <property type="term" value="P:engulfment of apoptotic cell"/>
    <property type="evidence" value="ECO:0007669"/>
    <property type="project" value="TreeGrafter"/>
</dbReference>
<evidence type="ECO:0000313" key="10">
    <source>
        <dbReference type="Proteomes" id="UP000092444"/>
    </source>
</evidence>
<keyword evidence="6 7" id="KW-0472">Membrane</keyword>
<evidence type="ECO:0000256" key="4">
    <source>
        <dbReference type="ARBA" id="ARBA00022692"/>
    </source>
</evidence>
<dbReference type="EMBL" id="CCAG010011323">
    <property type="status" value="NOT_ANNOTATED_CDS"/>
    <property type="molecule type" value="Genomic_DNA"/>
</dbReference>
<feature type="compositionally biased region" description="Polar residues" evidence="8">
    <location>
        <begin position="384"/>
        <end position="393"/>
    </location>
</feature>
<dbReference type="PhylomeDB" id="A0A1B0FMV6"/>
<comment type="similarity">
    <text evidence="2 7">Belongs to the XK family.</text>
</comment>
<dbReference type="PANTHER" id="PTHR16024:SF27">
    <property type="entry name" value="XK-RELATED PROTEIN"/>
    <property type="match status" value="1"/>
</dbReference>
<protein>
    <recommendedName>
        <fullName evidence="7">XK-related protein</fullName>
    </recommendedName>
</protein>
<dbReference type="PANTHER" id="PTHR16024">
    <property type="entry name" value="XK-RELATED PROTEIN"/>
    <property type="match status" value="1"/>
</dbReference>
<evidence type="ECO:0000256" key="5">
    <source>
        <dbReference type="ARBA" id="ARBA00022989"/>
    </source>
</evidence>
<keyword evidence="4 7" id="KW-0812">Transmembrane</keyword>
<evidence type="ECO:0000256" key="6">
    <source>
        <dbReference type="ARBA" id="ARBA00023136"/>
    </source>
</evidence>
<feature type="transmembrane region" description="Helical" evidence="7">
    <location>
        <begin position="934"/>
        <end position="952"/>
    </location>
</feature>
<feature type="transmembrane region" description="Helical" evidence="7">
    <location>
        <begin position="964"/>
        <end position="986"/>
    </location>
</feature>
<proteinExistence type="inferred from homology"/>
<evidence type="ECO:0000313" key="9">
    <source>
        <dbReference type="EnsemblMetazoa" id="GMOY005214-PA"/>
    </source>
</evidence>
<dbReference type="GO" id="GO:1902742">
    <property type="term" value="P:apoptotic process involved in development"/>
    <property type="evidence" value="ECO:0007669"/>
    <property type="project" value="TreeGrafter"/>
</dbReference>
<organism evidence="9 10">
    <name type="scientific">Glossina morsitans morsitans</name>
    <name type="common">Savannah tsetse fly</name>
    <dbReference type="NCBI Taxonomy" id="37546"/>
    <lineage>
        <taxon>Eukaryota</taxon>
        <taxon>Metazoa</taxon>
        <taxon>Ecdysozoa</taxon>
        <taxon>Arthropoda</taxon>
        <taxon>Hexapoda</taxon>
        <taxon>Insecta</taxon>
        <taxon>Pterygota</taxon>
        <taxon>Neoptera</taxon>
        <taxon>Endopterygota</taxon>
        <taxon>Diptera</taxon>
        <taxon>Brachycera</taxon>
        <taxon>Muscomorpha</taxon>
        <taxon>Hippoboscoidea</taxon>
        <taxon>Glossinidae</taxon>
        <taxon>Glossina</taxon>
    </lineage>
</organism>
<dbReference type="VEuPathDB" id="VectorBase:GMOY005214"/>
<evidence type="ECO:0000256" key="8">
    <source>
        <dbReference type="SAM" id="MobiDB-lite"/>
    </source>
</evidence>